<dbReference type="Pfam" id="PF02171">
    <property type="entry name" value="Piwi"/>
    <property type="match status" value="1"/>
</dbReference>
<reference evidence="4" key="2">
    <citation type="submission" date="2006-01" db="EMBL/GenBank/DDBJ databases">
        <authorList>
            <person name="Genoscope"/>
        </authorList>
    </citation>
    <scope>NUCLEOTIDE SEQUENCE</scope>
</reference>
<reference evidence="4" key="1">
    <citation type="journal article" date="2006" name="Nature">
        <title>Deciphering the evolution and metabolism of an anammox bacterium from a community genome.</title>
        <authorList>
            <person name="Strous M."/>
            <person name="Pelletier E."/>
            <person name="Mangenot S."/>
            <person name="Rattei T."/>
            <person name="Lehner A."/>
            <person name="Taylor M.W."/>
            <person name="Horn M."/>
            <person name="Daims H."/>
            <person name="Bartol-Mavel D."/>
            <person name="Wincker P."/>
            <person name="Barbe V."/>
            <person name="Fonknechten N."/>
            <person name="Vallenet D."/>
            <person name="Segurens B."/>
            <person name="Schenowitz-Truong C."/>
            <person name="Medigue C."/>
            <person name="Collingro A."/>
            <person name="Snel B."/>
            <person name="Dutilh B.E."/>
            <person name="OpDenCamp H.J.M."/>
            <person name="vanDerDrift C."/>
            <person name="Cirpus I."/>
            <person name="vanDePas-Schoonen K.T."/>
            <person name="Harhangi H.R."/>
            <person name="vanNiftrik L."/>
            <person name="Schmid M."/>
            <person name="Keltjens J."/>
            <person name="vanDeVossenberg J."/>
            <person name="Kartal B."/>
            <person name="Meier H."/>
            <person name="Frishman D."/>
            <person name="Huynen M.A."/>
            <person name="Mewes H."/>
            <person name="Weissenbach J."/>
            <person name="Jetten M.S.M."/>
            <person name="Wagner M."/>
            <person name="LePaslier D."/>
        </authorList>
    </citation>
    <scope>NUCLEOTIDE SEQUENCE</scope>
</reference>
<keyword evidence="6" id="KW-1185">Reference proteome</keyword>
<sequence length="672" mass="78402">MSTLLLNRTNLRFHLDKQWFVNIKNKEGFVITAKESQWLRNKIKNDEAKNNFNEWLKKNNIKDEDPVEIEFSLDRDNNSYFISSDNFDIKSLKRLIIKQELTNYFLDKGFYVDLNPTAFDLSVYKRKEDFKTDWEIYIRYDLVYKSFNEELSISVGSEFTLISRKEIFQIDGIRKVVNIGNKLICKYEQILSGDSFKVIADKQMRSGIEGANRVIPCSYKTEYKNILDFLKSGLKDFESVFFNIDKTGFKTVLDKDRQRIILKDNLMVFGGENKTVNAVIGMREYGPYKKIDNANDIKILFIYNERDDANKVYQYLRNGLKQFPGLLTYVGIPVVLDKEKSLYYSSTGELSTKLQEFLAAQFPDNDYYNYAAVIIGPFSKYESDEEEEKTYYEIKKLLLDKGITSQFIANKTVRSGNFNYCLPNIAIAILAKLGGIPWKLNTKKYNDLVIGYNYKKLQDQKWIGSAVFFDNEGRLGRIYGFSEERAGEDLISHLKIAIDDYSKSIGSPDRLTIHYYKPPRKDEIKNFEQVIYNKLNLDIPFALTEVNDTKSKSDICFDTEYDMGMPESGTYVKIGKDEYLLFNNNRYEKEPVRKVKDELPIKVKIFHADVGGFSHREILSQVYEFSRLNWKGLMQTSQPVTTKYSKMIADFSLHFNGEISENKISQKTPWFI</sequence>
<gene>
    <name evidence="5" type="ORF">KSMBR1_2047</name>
    <name evidence="4" type="ORF">kustc0336</name>
</gene>
<dbReference type="RefSeq" id="WP_099325248.1">
    <property type="nucleotide sequence ID" value="NZ_LT934425.1"/>
</dbReference>
<name>Q1PV30_KUEST</name>
<feature type="domain" description="Piwi" evidence="3">
    <location>
        <begin position="370"/>
        <end position="453"/>
    </location>
</feature>
<evidence type="ECO:0000256" key="2">
    <source>
        <dbReference type="ARBA" id="ARBA00035032"/>
    </source>
</evidence>
<comment type="similarity">
    <text evidence="1">Belongs to the argonaute family. Long pAgo subfamily.</text>
</comment>
<evidence type="ECO:0000259" key="3">
    <source>
        <dbReference type="PROSITE" id="PS50822"/>
    </source>
</evidence>
<protein>
    <recommendedName>
        <fullName evidence="2">Protein argonaute</fullName>
    </recommendedName>
</protein>
<dbReference type="Proteomes" id="UP000221734">
    <property type="component" value="Chromosome Kuenenia_stuttgartiensis_MBR1"/>
</dbReference>
<dbReference type="PROSITE" id="PS50822">
    <property type="entry name" value="PIWI"/>
    <property type="match status" value="1"/>
</dbReference>
<organism evidence="4">
    <name type="scientific">Kuenenia stuttgartiensis</name>
    <dbReference type="NCBI Taxonomy" id="174633"/>
    <lineage>
        <taxon>Bacteria</taxon>
        <taxon>Pseudomonadati</taxon>
        <taxon>Planctomycetota</taxon>
        <taxon>Candidatus Brocadiia</taxon>
        <taxon>Candidatus Brocadiales</taxon>
        <taxon>Candidatus Brocadiaceae</taxon>
        <taxon>Candidatus Kuenenia</taxon>
    </lineage>
</organism>
<dbReference type="SUPFAM" id="SSF53098">
    <property type="entry name" value="Ribonuclease H-like"/>
    <property type="match status" value="1"/>
</dbReference>
<evidence type="ECO:0000313" key="4">
    <source>
        <dbReference type="EMBL" id="CAJ71081.1"/>
    </source>
</evidence>
<dbReference type="OrthoDB" id="530017at2"/>
<dbReference type="CDD" id="cd04659">
    <property type="entry name" value="Piwi_piwi-like_ProArk"/>
    <property type="match status" value="1"/>
</dbReference>
<dbReference type="SMART" id="SM00950">
    <property type="entry name" value="Piwi"/>
    <property type="match status" value="1"/>
</dbReference>
<dbReference type="EMBL" id="LT934425">
    <property type="protein sequence ID" value="SOH04545.1"/>
    <property type="molecule type" value="Genomic_DNA"/>
</dbReference>
<dbReference type="EMBL" id="CT573073">
    <property type="protein sequence ID" value="CAJ71081.1"/>
    <property type="molecule type" value="Genomic_DNA"/>
</dbReference>
<dbReference type="Gene3D" id="3.30.420.10">
    <property type="entry name" value="Ribonuclease H-like superfamily/Ribonuclease H"/>
    <property type="match status" value="1"/>
</dbReference>
<evidence type="ECO:0000256" key="1">
    <source>
        <dbReference type="ARBA" id="ARBA00035012"/>
    </source>
</evidence>
<evidence type="ECO:0000313" key="5">
    <source>
        <dbReference type="EMBL" id="SOH04545.1"/>
    </source>
</evidence>
<dbReference type="InterPro" id="IPR012337">
    <property type="entry name" value="RNaseH-like_sf"/>
</dbReference>
<dbReference type="Gene3D" id="3.40.50.2300">
    <property type="match status" value="1"/>
</dbReference>
<dbReference type="AlphaFoldDB" id="Q1PV30"/>
<reference evidence="6" key="3">
    <citation type="submission" date="2017-10" db="EMBL/GenBank/DDBJ databases">
        <authorList>
            <person name="Frank J."/>
        </authorList>
    </citation>
    <scope>NUCLEOTIDE SEQUENCE [LARGE SCALE GENOMIC DNA]</scope>
</reference>
<dbReference type="InterPro" id="IPR003165">
    <property type="entry name" value="Piwi"/>
</dbReference>
<dbReference type="GO" id="GO:0003676">
    <property type="term" value="F:nucleic acid binding"/>
    <property type="evidence" value="ECO:0007669"/>
    <property type="project" value="InterPro"/>
</dbReference>
<accession>Q1PV30</accession>
<evidence type="ECO:0000313" key="6">
    <source>
        <dbReference type="Proteomes" id="UP000221734"/>
    </source>
</evidence>
<dbReference type="KEGG" id="kst:KSMBR1_2047"/>
<reference evidence="5" key="4">
    <citation type="submission" date="2017-10" db="EMBL/GenBank/DDBJ databases">
        <authorList>
            <person name="Banno H."/>
            <person name="Chua N.-H."/>
        </authorList>
    </citation>
    <scope>NUCLEOTIDE SEQUENCE [LARGE SCALE GENOMIC DNA]</scope>
    <source>
        <strain evidence="5">Kuenenia_mbr1_ru-nijmegen</strain>
    </source>
</reference>
<dbReference type="InterPro" id="IPR036397">
    <property type="entry name" value="RNaseH_sf"/>
</dbReference>
<proteinExistence type="inferred from homology"/>